<keyword evidence="9" id="KW-0574">Periplasm</keyword>
<name>A0A090QLG5_9GAMM</name>
<dbReference type="eggNOG" id="COG3005">
    <property type="taxonomic scope" value="Bacteria"/>
</dbReference>
<keyword evidence="10" id="KW-0249">Electron transport</keyword>
<dbReference type="FunFam" id="1.10.1130.10:FF:000001">
    <property type="entry name" value="Periplasmic nitrate reductase, electron transfer subunit"/>
    <property type="match status" value="1"/>
</dbReference>
<accession>A0A090QLG5</accession>
<keyword evidence="11" id="KW-0408">Iron</keyword>
<comment type="similarity">
    <text evidence="3">Belongs to the NapB family.</text>
</comment>
<evidence type="ECO:0000256" key="7">
    <source>
        <dbReference type="ARBA" id="ARBA00022723"/>
    </source>
</evidence>
<keyword evidence="6" id="KW-0349">Heme</keyword>
<comment type="subcellular location">
    <subcellularLocation>
        <location evidence="2">Periplasm</location>
    </subcellularLocation>
</comment>
<dbReference type="InterPro" id="IPR036280">
    <property type="entry name" value="Multihaem_cyt_sf"/>
</dbReference>
<proteinExistence type="inferred from homology"/>
<dbReference type="GO" id="GO:0009061">
    <property type="term" value="P:anaerobic respiration"/>
    <property type="evidence" value="ECO:0007669"/>
    <property type="project" value="InterPro"/>
</dbReference>
<evidence type="ECO:0000256" key="9">
    <source>
        <dbReference type="ARBA" id="ARBA00022764"/>
    </source>
</evidence>
<comment type="caution">
    <text evidence="14">The sequence shown here is derived from an EMBL/GenBank/DDBJ whole genome shotgun (WGS) entry which is preliminary data.</text>
</comment>
<evidence type="ECO:0000256" key="8">
    <source>
        <dbReference type="ARBA" id="ARBA00022729"/>
    </source>
</evidence>
<evidence type="ECO:0000313" key="14">
    <source>
        <dbReference type="EMBL" id="GAL03771.1"/>
    </source>
</evidence>
<sequence>MKTMIAVFIGLLMATFVGASVIEGDDLATLRHFALNGEPEPPVMSKTINNDRIPARSYPMQPPIIPHKIDNYQVDLNVNKCMACHARSRVEETQARMISVTHYMDRDGNFLAELSPRRYFCQQCHVVQTDAKPWWALRLPISIRCSMKRNKEEAYVAMVKKWWALLRSPAKYFSLGFLTLGGFIAGIIFWGRSIPVWNSRTLKRFVLAVMKTMCIRRSKGRSTLTIEPGCGRFAQIAMFPMIGPIKWRVRCRLLKRYGRG</sequence>
<evidence type="ECO:0000256" key="11">
    <source>
        <dbReference type="ARBA" id="ARBA00023004"/>
    </source>
</evidence>
<keyword evidence="8" id="KW-0732">Signal</keyword>
<reference evidence="14 15" key="1">
    <citation type="journal article" date="2014" name="Genome Announc.">
        <title>Draft Genome Sequences of Two Vibrionaceae Species, Vibrio ponticus C121 and Photobacterium aphoticum C119, Isolated as Coral Reef Microbiota.</title>
        <authorList>
            <person name="Al-saari N."/>
            <person name="Meirelles P.M."/>
            <person name="Mino S."/>
            <person name="Suda W."/>
            <person name="Oshima K."/>
            <person name="Hattori M."/>
            <person name="Ohkuma M."/>
            <person name="Thompson F.L."/>
            <person name="Gomez-Gil B."/>
            <person name="Sawabe T."/>
            <person name="Sawabe T."/>
        </authorList>
    </citation>
    <scope>NUCLEOTIDE SEQUENCE [LARGE SCALE GENOMIC DNA]</scope>
    <source>
        <strain evidence="14 15">JCM 19237</strain>
    </source>
</reference>
<feature type="transmembrane region" description="Helical" evidence="13">
    <location>
        <begin position="172"/>
        <end position="191"/>
    </location>
</feature>
<dbReference type="SUPFAM" id="SSF48695">
    <property type="entry name" value="Multiheme cytochromes"/>
    <property type="match status" value="1"/>
</dbReference>
<dbReference type="AlphaFoldDB" id="A0A090QLG5"/>
<evidence type="ECO:0000313" key="15">
    <source>
        <dbReference type="Proteomes" id="UP000029227"/>
    </source>
</evidence>
<dbReference type="InterPro" id="IPR005591">
    <property type="entry name" value="NapB"/>
</dbReference>
<evidence type="ECO:0000256" key="2">
    <source>
        <dbReference type="ARBA" id="ARBA00004418"/>
    </source>
</evidence>
<keyword evidence="13" id="KW-0812">Transmembrane</keyword>
<evidence type="ECO:0000256" key="1">
    <source>
        <dbReference type="ARBA" id="ARBA00002599"/>
    </source>
</evidence>
<evidence type="ECO:0000256" key="4">
    <source>
        <dbReference type="ARBA" id="ARBA00013773"/>
    </source>
</evidence>
<gene>
    <name evidence="14" type="ORF">JCM19237_6665</name>
</gene>
<evidence type="ECO:0000256" key="3">
    <source>
        <dbReference type="ARBA" id="ARBA00007368"/>
    </source>
</evidence>
<protein>
    <recommendedName>
        <fullName evidence="4">Periplasmic nitrate reductase, electron transfer subunit</fullName>
    </recommendedName>
    <alternativeName>
        <fullName evidence="12">Diheme cytochrome c NapB</fullName>
    </alternativeName>
</protein>
<dbReference type="eggNOG" id="COG3043">
    <property type="taxonomic scope" value="Bacteria"/>
</dbReference>
<dbReference type="STRING" id="754436.JCM19237_6665"/>
<keyword evidence="13" id="KW-0472">Membrane</keyword>
<dbReference type="Pfam" id="PF03892">
    <property type="entry name" value="NapB"/>
    <property type="match status" value="1"/>
</dbReference>
<dbReference type="PANTHER" id="PTHR38604">
    <property type="entry name" value="PERIPLASMIC NITRATE REDUCTASE, ELECTRON TRANSFER SUBUNIT"/>
    <property type="match status" value="1"/>
</dbReference>
<dbReference type="Gene3D" id="1.10.1130.10">
    <property type="entry name" value="Flavocytochrome C3, Chain A"/>
    <property type="match status" value="1"/>
</dbReference>
<evidence type="ECO:0000256" key="12">
    <source>
        <dbReference type="ARBA" id="ARBA00031832"/>
    </source>
</evidence>
<organism evidence="14 15">
    <name type="scientific">Photobacterium aphoticum</name>
    <dbReference type="NCBI Taxonomy" id="754436"/>
    <lineage>
        <taxon>Bacteria</taxon>
        <taxon>Pseudomonadati</taxon>
        <taxon>Pseudomonadota</taxon>
        <taxon>Gammaproteobacteria</taxon>
        <taxon>Vibrionales</taxon>
        <taxon>Vibrionaceae</taxon>
        <taxon>Photobacterium</taxon>
    </lineage>
</organism>
<keyword evidence="13" id="KW-1133">Transmembrane helix</keyword>
<dbReference type="Proteomes" id="UP000029227">
    <property type="component" value="Unassembled WGS sequence"/>
</dbReference>
<dbReference type="EMBL" id="BBMN01000002">
    <property type="protein sequence ID" value="GAL03771.1"/>
    <property type="molecule type" value="Genomic_DNA"/>
</dbReference>
<comment type="function">
    <text evidence="1">Electron transfer subunit of the periplasmic nitrate reductase complex NapAB. Receives electrons from the membrane-anchored tetraheme c-type NapC protein and transfers these to NapA subunit, thus allowing electron flow between membrane and periplasm. Essential for periplasmic nitrate reduction with nitrate as the terminal electron acceptor.</text>
</comment>
<keyword evidence="7" id="KW-0479">Metal-binding</keyword>
<evidence type="ECO:0000256" key="13">
    <source>
        <dbReference type="SAM" id="Phobius"/>
    </source>
</evidence>
<dbReference type="GO" id="GO:0046872">
    <property type="term" value="F:metal ion binding"/>
    <property type="evidence" value="ECO:0007669"/>
    <property type="project" value="UniProtKB-KW"/>
</dbReference>
<evidence type="ECO:0000256" key="6">
    <source>
        <dbReference type="ARBA" id="ARBA00022617"/>
    </source>
</evidence>
<evidence type="ECO:0000256" key="10">
    <source>
        <dbReference type="ARBA" id="ARBA00022982"/>
    </source>
</evidence>
<dbReference type="PANTHER" id="PTHR38604:SF1">
    <property type="entry name" value="PERIPLASMIC NITRATE REDUCTASE, ELECTRON TRANSFER SUBUNIT"/>
    <property type="match status" value="1"/>
</dbReference>
<dbReference type="GO" id="GO:0042597">
    <property type="term" value="C:periplasmic space"/>
    <property type="evidence" value="ECO:0007669"/>
    <property type="project" value="UniProtKB-SubCell"/>
</dbReference>
<evidence type="ECO:0000256" key="5">
    <source>
        <dbReference type="ARBA" id="ARBA00022448"/>
    </source>
</evidence>
<keyword evidence="5" id="KW-0813">Transport</keyword>